<protein>
    <recommendedName>
        <fullName evidence="4">DUF2975 domain-containing protein</fullName>
    </recommendedName>
</protein>
<keyword evidence="3" id="KW-1185">Reference proteome</keyword>
<dbReference type="EMBL" id="JAGXTP010000001">
    <property type="protein sequence ID" value="MBS3849539.1"/>
    <property type="molecule type" value="Genomic_DNA"/>
</dbReference>
<dbReference type="AlphaFoldDB" id="A0A942EBV5"/>
<evidence type="ECO:0000256" key="1">
    <source>
        <dbReference type="SAM" id="Phobius"/>
    </source>
</evidence>
<feature type="transmembrane region" description="Helical" evidence="1">
    <location>
        <begin position="163"/>
        <end position="180"/>
    </location>
</feature>
<keyword evidence="1" id="KW-0472">Membrane</keyword>
<name>A0A942EBV5_9HYPH</name>
<keyword evidence="1" id="KW-1133">Transmembrane helix</keyword>
<dbReference type="RefSeq" id="WP_212659004.1">
    <property type="nucleotide sequence ID" value="NZ_JAGXTP010000001.1"/>
</dbReference>
<feature type="transmembrane region" description="Helical" evidence="1">
    <location>
        <begin position="119"/>
        <end position="143"/>
    </location>
</feature>
<organism evidence="2 3">
    <name type="scientific">Devosia litorisediminis</name>
    <dbReference type="NCBI Taxonomy" id="2829817"/>
    <lineage>
        <taxon>Bacteria</taxon>
        <taxon>Pseudomonadati</taxon>
        <taxon>Pseudomonadota</taxon>
        <taxon>Alphaproteobacteria</taxon>
        <taxon>Hyphomicrobiales</taxon>
        <taxon>Devosiaceae</taxon>
        <taxon>Devosia</taxon>
    </lineage>
</organism>
<feature type="transmembrane region" description="Helical" evidence="1">
    <location>
        <begin position="78"/>
        <end position="98"/>
    </location>
</feature>
<gene>
    <name evidence="2" type="ORF">KD146_12605</name>
</gene>
<proteinExistence type="predicted"/>
<comment type="caution">
    <text evidence="2">The sequence shown here is derived from an EMBL/GenBank/DDBJ whole genome shotgun (WGS) entry which is preliminary data.</text>
</comment>
<keyword evidence="1" id="KW-0812">Transmembrane</keyword>
<evidence type="ECO:0000313" key="3">
    <source>
        <dbReference type="Proteomes" id="UP000678281"/>
    </source>
</evidence>
<accession>A0A942EBV5</accession>
<reference evidence="2" key="1">
    <citation type="submission" date="2021-04" db="EMBL/GenBank/DDBJ databases">
        <title>Devosia litorisediminis sp. nov., isolated from a sand dune.</title>
        <authorList>
            <person name="Park S."/>
            <person name="Yoon J.-H."/>
        </authorList>
    </citation>
    <scope>NUCLEOTIDE SEQUENCE</scope>
    <source>
        <strain evidence="2">BSSL-BM10</strain>
    </source>
</reference>
<dbReference type="Proteomes" id="UP000678281">
    <property type="component" value="Unassembled WGS sequence"/>
</dbReference>
<evidence type="ECO:0008006" key="4">
    <source>
        <dbReference type="Google" id="ProtNLM"/>
    </source>
</evidence>
<evidence type="ECO:0000313" key="2">
    <source>
        <dbReference type="EMBL" id="MBS3849539.1"/>
    </source>
</evidence>
<feature type="transmembrane region" description="Helical" evidence="1">
    <location>
        <begin position="26"/>
        <end position="52"/>
    </location>
</feature>
<sequence>MIDTRVNPLQSDIANFRIPVASRTALTFNALALCVIAAAALLPVALVLYWGLVDRQDILAMTGISSDALGVVTPVRRLLAAGIGIVGVAPLIWGLVRLRRCFSEFAQGRPFSARGIGGLRDFAAGIGLGIITKALSFSALTVLLSWHAPAGMRQLSVQISSDMLLMTLFAATIAALAWAMEKAAILAEENSQFV</sequence>